<dbReference type="Gene3D" id="3.90.550.10">
    <property type="entry name" value="Spore Coat Polysaccharide Biosynthesis Protein SpsA, Chain A"/>
    <property type="match status" value="1"/>
</dbReference>
<evidence type="ECO:0000256" key="1">
    <source>
        <dbReference type="ARBA" id="ARBA00006739"/>
    </source>
</evidence>
<dbReference type="InterPro" id="IPR029044">
    <property type="entry name" value="Nucleotide-diphossugar_trans"/>
</dbReference>
<evidence type="ECO:0000256" key="2">
    <source>
        <dbReference type="ARBA" id="ARBA00022676"/>
    </source>
</evidence>
<dbReference type="Proteomes" id="UP000245379">
    <property type="component" value="Unassembled WGS sequence"/>
</dbReference>
<dbReference type="PANTHER" id="PTHR43179">
    <property type="entry name" value="RHAMNOSYLTRANSFERASE WBBL"/>
    <property type="match status" value="1"/>
</dbReference>
<keyword evidence="3" id="KW-0808">Transferase</keyword>
<dbReference type="InterPro" id="IPR019290">
    <property type="entry name" value="GlycosylTrfase-like_prok"/>
</dbReference>
<dbReference type="Pfam" id="PF10111">
    <property type="entry name" value="Glyco_tranf_2_2"/>
    <property type="match status" value="1"/>
</dbReference>
<dbReference type="AlphaFoldDB" id="A0A317ESQ1"/>
<comment type="similarity">
    <text evidence="1">Belongs to the glycosyltransferase 2 family.</text>
</comment>
<proteinExistence type="inferred from homology"/>
<evidence type="ECO:0000313" key="6">
    <source>
        <dbReference type="Proteomes" id="UP000245379"/>
    </source>
</evidence>
<dbReference type="EMBL" id="QGNZ01000001">
    <property type="protein sequence ID" value="PWS29452.1"/>
    <property type="molecule type" value="Genomic_DNA"/>
</dbReference>
<dbReference type="PANTHER" id="PTHR43179:SF12">
    <property type="entry name" value="GALACTOFURANOSYLTRANSFERASE GLFT2"/>
    <property type="match status" value="1"/>
</dbReference>
<sequence length="274" mass="30950">MDKLLISVLTLVSGREKAFRNFVEGLKQSTTPPHEVIVVFMNQEPCAIEVLPFQVKTIRLNHTGTLPLASARNRAAKEASGDLLIFLDVDCIADANLIANYASAKQSESLLVGQVRYLQNNADEHPQFLKQLIALSRPDPIRAGVNPLPYELFWSLNFACSKSIFNSIGGFDEDFIGYGGEDTDFAFKARAVQIPLKTIDALAFHQHHPSYSPPLNHFRDIISNAECFYQKWKIWPMEGWINKFEEMGLVIRKPDKIEVLRLPKPLQIEQAVKD</sequence>
<keyword evidence="6" id="KW-1185">Reference proteome</keyword>
<name>A0A317ESQ1_9SPHI</name>
<dbReference type="SUPFAM" id="SSF53448">
    <property type="entry name" value="Nucleotide-diphospho-sugar transferases"/>
    <property type="match status" value="1"/>
</dbReference>
<evidence type="ECO:0000313" key="5">
    <source>
        <dbReference type="EMBL" id="PWS29452.1"/>
    </source>
</evidence>
<accession>A0A317ESQ1</accession>
<dbReference type="OrthoDB" id="9801954at2"/>
<comment type="caution">
    <text evidence="5">The sequence shown here is derived from an EMBL/GenBank/DDBJ whole genome shotgun (WGS) entry which is preliminary data.</text>
</comment>
<protein>
    <recommendedName>
        <fullName evidence="4">Glycosyltransferase 2-like prokaryotic type domain-containing protein</fullName>
    </recommendedName>
</protein>
<gene>
    <name evidence="5" type="ORF">DHW03_06465</name>
</gene>
<reference evidence="5 6" key="1">
    <citation type="submission" date="2018-05" db="EMBL/GenBank/DDBJ databases">
        <title>Pedobacter paludis sp. nov., isolated from wetland soil.</title>
        <authorList>
            <person name="Zhang Y."/>
            <person name="Wang G."/>
        </authorList>
    </citation>
    <scope>NUCLEOTIDE SEQUENCE [LARGE SCALE GENOMIC DNA]</scope>
    <source>
        <strain evidence="5 6">KCTC22721</strain>
    </source>
</reference>
<dbReference type="GO" id="GO:0016757">
    <property type="term" value="F:glycosyltransferase activity"/>
    <property type="evidence" value="ECO:0007669"/>
    <property type="project" value="UniProtKB-KW"/>
</dbReference>
<keyword evidence="2" id="KW-0328">Glycosyltransferase</keyword>
<evidence type="ECO:0000256" key="3">
    <source>
        <dbReference type="ARBA" id="ARBA00022679"/>
    </source>
</evidence>
<dbReference type="RefSeq" id="WP_109924876.1">
    <property type="nucleotide sequence ID" value="NZ_QGNZ01000001.1"/>
</dbReference>
<organism evidence="5 6">
    <name type="scientific">Pedobacter yonginense</name>
    <dbReference type="NCBI Taxonomy" id="651869"/>
    <lineage>
        <taxon>Bacteria</taxon>
        <taxon>Pseudomonadati</taxon>
        <taxon>Bacteroidota</taxon>
        <taxon>Sphingobacteriia</taxon>
        <taxon>Sphingobacteriales</taxon>
        <taxon>Sphingobacteriaceae</taxon>
        <taxon>Pedobacter</taxon>
    </lineage>
</organism>
<evidence type="ECO:0000259" key="4">
    <source>
        <dbReference type="Pfam" id="PF10111"/>
    </source>
</evidence>
<feature type="domain" description="Glycosyltransferase 2-like prokaryotic type" evidence="4">
    <location>
        <begin position="63"/>
        <end position="219"/>
    </location>
</feature>